<evidence type="ECO:0000259" key="4">
    <source>
        <dbReference type="PROSITE" id="PS51292"/>
    </source>
</evidence>
<name>A0A1J7GAY1_LUPAN</name>
<evidence type="ECO:0000256" key="2">
    <source>
        <dbReference type="ARBA" id="ARBA00022771"/>
    </source>
</evidence>
<sequence>MSISMVDQSDSSPLVPPKPILHPSDIDLEAGPTEQIQCRICLETDGRDFIAPCMCKGTSKYVHRECLDHWRAVKEGFAFAHCTTCKAPYHLRVHVAADRKWRTMKFRFFVTRDILFIFIAVQLVEFVQTVIYQALSVSGLTAPLALRVAEPWQRNAVVVWEEYVVEDVDGEMTGSDWSPPLLPPEHIQQLKSLGLL</sequence>
<dbReference type="Proteomes" id="UP000188354">
    <property type="component" value="Chromosome LG15"/>
</dbReference>
<keyword evidence="6" id="KW-1185">Reference proteome</keyword>
<dbReference type="SUPFAM" id="SSF57850">
    <property type="entry name" value="RING/U-box"/>
    <property type="match status" value="1"/>
</dbReference>
<dbReference type="Gramene" id="OIV97526">
    <property type="protein sequence ID" value="OIV97526"/>
    <property type="gene ID" value="TanjilG_11050"/>
</dbReference>
<dbReference type="OMA" id="VVVWEEY"/>
<dbReference type="PROSITE" id="PS51292">
    <property type="entry name" value="ZF_RING_CH"/>
    <property type="match status" value="1"/>
</dbReference>
<dbReference type="CDD" id="cd16495">
    <property type="entry name" value="RING_CH-C4HC3_MARCH"/>
    <property type="match status" value="1"/>
</dbReference>
<dbReference type="EMBL" id="CM007375">
    <property type="protein sequence ID" value="OIV97526.1"/>
    <property type="molecule type" value="Genomic_DNA"/>
</dbReference>
<dbReference type="SMART" id="SM00744">
    <property type="entry name" value="RINGv"/>
    <property type="match status" value="1"/>
</dbReference>
<accession>A0A1J7GAY1</accession>
<dbReference type="GO" id="GO:0008270">
    <property type="term" value="F:zinc ion binding"/>
    <property type="evidence" value="ECO:0007669"/>
    <property type="project" value="UniProtKB-KW"/>
</dbReference>
<keyword evidence="1" id="KW-0479">Metal-binding</keyword>
<keyword evidence="3" id="KW-0862">Zinc</keyword>
<feature type="domain" description="RING-CH-type" evidence="4">
    <location>
        <begin position="30"/>
        <end position="92"/>
    </location>
</feature>
<organism evidence="5 6">
    <name type="scientific">Lupinus angustifolius</name>
    <name type="common">Narrow-leaved blue lupine</name>
    <dbReference type="NCBI Taxonomy" id="3871"/>
    <lineage>
        <taxon>Eukaryota</taxon>
        <taxon>Viridiplantae</taxon>
        <taxon>Streptophyta</taxon>
        <taxon>Embryophyta</taxon>
        <taxon>Tracheophyta</taxon>
        <taxon>Spermatophyta</taxon>
        <taxon>Magnoliopsida</taxon>
        <taxon>eudicotyledons</taxon>
        <taxon>Gunneridae</taxon>
        <taxon>Pentapetalae</taxon>
        <taxon>rosids</taxon>
        <taxon>fabids</taxon>
        <taxon>Fabales</taxon>
        <taxon>Fabaceae</taxon>
        <taxon>Papilionoideae</taxon>
        <taxon>50 kb inversion clade</taxon>
        <taxon>genistoids sensu lato</taxon>
        <taxon>core genistoids</taxon>
        <taxon>Genisteae</taxon>
        <taxon>Lupinus</taxon>
    </lineage>
</organism>
<dbReference type="PANTHER" id="PTHR46347">
    <property type="entry name" value="RING/FYVE/PHD ZINC FINGER SUPERFAMILY PROTEIN"/>
    <property type="match status" value="1"/>
</dbReference>
<reference evidence="5 6" key="1">
    <citation type="journal article" date="2017" name="Plant Biotechnol. J.">
        <title>A comprehensive draft genome sequence for lupin (Lupinus angustifolius), an emerging health food: insights into plant-microbe interactions and legume evolution.</title>
        <authorList>
            <person name="Hane J.K."/>
            <person name="Ming Y."/>
            <person name="Kamphuis L.G."/>
            <person name="Nelson M.N."/>
            <person name="Garg G."/>
            <person name="Atkins C.A."/>
            <person name="Bayer P.E."/>
            <person name="Bravo A."/>
            <person name="Bringans S."/>
            <person name="Cannon S."/>
            <person name="Edwards D."/>
            <person name="Foley R."/>
            <person name="Gao L.L."/>
            <person name="Harrison M.J."/>
            <person name="Huang W."/>
            <person name="Hurgobin B."/>
            <person name="Li S."/>
            <person name="Liu C.W."/>
            <person name="McGrath A."/>
            <person name="Morahan G."/>
            <person name="Murray J."/>
            <person name="Weller J."/>
            <person name="Jian J."/>
            <person name="Singh K.B."/>
        </authorList>
    </citation>
    <scope>NUCLEOTIDE SEQUENCE [LARGE SCALE GENOMIC DNA]</scope>
    <source>
        <strain evidence="6">cv. Tanjil</strain>
        <tissue evidence="5">Whole plant</tissue>
    </source>
</reference>
<dbReference type="InterPro" id="IPR011016">
    <property type="entry name" value="Znf_RING-CH"/>
</dbReference>
<evidence type="ECO:0000256" key="3">
    <source>
        <dbReference type="ARBA" id="ARBA00022833"/>
    </source>
</evidence>
<dbReference type="InterPro" id="IPR013083">
    <property type="entry name" value="Znf_RING/FYVE/PHD"/>
</dbReference>
<dbReference type="Pfam" id="PF12906">
    <property type="entry name" value="RINGv"/>
    <property type="match status" value="1"/>
</dbReference>
<gene>
    <name evidence="5" type="ORF">TanjilG_11050</name>
</gene>
<evidence type="ECO:0000256" key="1">
    <source>
        <dbReference type="ARBA" id="ARBA00022723"/>
    </source>
</evidence>
<evidence type="ECO:0000313" key="5">
    <source>
        <dbReference type="EMBL" id="OIV97526.1"/>
    </source>
</evidence>
<keyword evidence="2" id="KW-0863">Zinc-finger</keyword>
<dbReference type="Gene3D" id="3.30.40.10">
    <property type="entry name" value="Zinc/RING finger domain, C3HC4 (zinc finger)"/>
    <property type="match status" value="1"/>
</dbReference>
<proteinExistence type="predicted"/>
<dbReference type="AlphaFoldDB" id="A0A1J7GAY1"/>
<dbReference type="PANTHER" id="PTHR46347:SF1">
    <property type="entry name" value="RING_FYVE_PHD ZINC FINGER SUPERFAMILY PROTEIN"/>
    <property type="match status" value="1"/>
</dbReference>
<protein>
    <recommendedName>
        <fullName evidence="4">RING-CH-type domain-containing protein</fullName>
    </recommendedName>
</protein>
<evidence type="ECO:0000313" key="6">
    <source>
        <dbReference type="Proteomes" id="UP000188354"/>
    </source>
</evidence>